<keyword evidence="4" id="KW-1185">Reference proteome</keyword>
<evidence type="ECO:0008006" key="5">
    <source>
        <dbReference type="Google" id="ProtNLM"/>
    </source>
</evidence>
<comment type="caution">
    <text evidence="3">The sequence shown here is derived from an EMBL/GenBank/DDBJ whole genome shotgun (WGS) entry which is preliminary data.</text>
</comment>
<organism evidence="3 4">
    <name type="scientific">Paenibacillus motobuensis</name>
    <dbReference type="NCBI Taxonomy" id="295324"/>
    <lineage>
        <taxon>Bacteria</taxon>
        <taxon>Bacillati</taxon>
        <taxon>Bacillota</taxon>
        <taxon>Bacilli</taxon>
        <taxon>Bacillales</taxon>
        <taxon>Paenibacillaceae</taxon>
        <taxon>Paenibacillus</taxon>
    </lineage>
</organism>
<dbReference type="Proteomes" id="UP001500340">
    <property type="component" value="Unassembled WGS sequence"/>
</dbReference>
<protein>
    <recommendedName>
        <fullName evidence="5">N-terminal domain of peptidoglycan hydrolase CwlO-containing protein</fullName>
    </recommendedName>
</protein>
<gene>
    <name evidence="3" type="ORF">GCM10008933_47760</name>
</gene>
<keyword evidence="2" id="KW-0732">Signal</keyword>
<dbReference type="Gene3D" id="6.10.250.3150">
    <property type="match status" value="1"/>
</dbReference>
<evidence type="ECO:0000256" key="1">
    <source>
        <dbReference type="SAM" id="Coils"/>
    </source>
</evidence>
<keyword evidence="1" id="KW-0175">Coiled coil</keyword>
<feature type="coiled-coil region" evidence="1">
    <location>
        <begin position="137"/>
        <end position="181"/>
    </location>
</feature>
<proteinExistence type="predicted"/>
<feature type="chain" id="PRO_5047478722" description="N-terminal domain of peptidoglycan hydrolase CwlO-containing protein" evidence="2">
    <location>
        <begin position="33"/>
        <end position="368"/>
    </location>
</feature>
<dbReference type="RefSeq" id="WP_343865687.1">
    <property type="nucleotide sequence ID" value="NZ_BAAACX010000028.1"/>
</dbReference>
<sequence>MNLKNRWHRAIASLCISITLATIPLLQGAAYAAPISEEDLKIMEQSLSIVEIDRDISKVMLQQQDTERDAVKLTKQIADKSSQIESSRERAGKVIAAYYMGERETLLTALLSVNSLSDFFTVWDYYQLISERNQDILNTYQQEYIALRQAREDLDQTSRELEQIKQRLLQQRERLVALQQSVESSISSSADPEKLRQMIQELTSYWQNVGLHEVRRYFKALSQAMANFSDYLKDYGDSLTSIRGGYILTIREKELNQFLRNKNKLLGDMTFRFTEERMIVQGSKEGLELSIEGHYTIENQPQNALIFHIDKLVFNGLELPDTTRNELEDAFDLGFYPQQLVPFIEATEASISENELIITLKLSLKSRN</sequence>
<evidence type="ECO:0000313" key="3">
    <source>
        <dbReference type="EMBL" id="GAA0411986.1"/>
    </source>
</evidence>
<feature type="signal peptide" evidence="2">
    <location>
        <begin position="1"/>
        <end position="32"/>
    </location>
</feature>
<evidence type="ECO:0000256" key="2">
    <source>
        <dbReference type="SAM" id="SignalP"/>
    </source>
</evidence>
<dbReference type="EMBL" id="BAAACX010000028">
    <property type="protein sequence ID" value="GAA0411986.1"/>
    <property type="molecule type" value="Genomic_DNA"/>
</dbReference>
<accession>A0ABP3IND6</accession>
<evidence type="ECO:0000313" key="4">
    <source>
        <dbReference type="Proteomes" id="UP001500340"/>
    </source>
</evidence>
<name>A0ABP3IND6_9BACL</name>
<reference evidence="4" key="1">
    <citation type="journal article" date="2019" name="Int. J. Syst. Evol. Microbiol.">
        <title>The Global Catalogue of Microorganisms (GCM) 10K type strain sequencing project: providing services to taxonomists for standard genome sequencing and annotation.</title>
        <authorList>
            <consortium name="The Broad Institute Genomics Platform"/>
            <consortium name="The Broad Institute Genome Sequencing Center for Infectious Disease"/>
            <person name="Wu L."/>
            <person name="Ma J."/>
        </authorList>
    </citation>
    <scope>NUCLEOTIDE SEQUENCE [LARGE SCALE GENOMIC DNA]</scope>
    <source>
        <strain evidence="4">JCM 12774</strain>
    </source>
</reference>